<dbReference type="Proteomes" id="UP000799118">
    <property type="component" value="Unassembled WGS sequence"/>
</dbReference>
<dbReference type="AlphaFoldDB" id="A0A6A4I5Q1"/>
<name>A0A6A4I5Q1_9AGAR</name>
<keyword evidence="2" id="KW-1185">Reference proteome</keyword>
<gene>
    <name evidence="1" type="ORF">BT96DRAFT_417818</name>
</gene>
<organism evidence="1 2">
    <name type="scientific">Gymnopus androsaceus JB14</name>
    <dbReference type="NCBI Taxonomy" id="1447944"/>
    <lineage>
        <taxon>Eukaryota</taxon>
        <taxon>Fungi</taxon>
        <taxon>Dikarya</taxon>
        <taxon>Basidiomycota</taxon>
        <taxon>Agaricomycotina</taxon>
        <taxon>Agaricomycetes</taxon>
        <taxon>Agaricomycetidae</taxon>
        <taxon>Agaricales</taxon>
        <taxon>Marasmiineae</taxon>
        <taxon>Omphalotaceae</taxon>
        <taxon>Gymnopus</taxon>
    </lineage>
</organism>
<proteinExistence type="predicted"/>
<sequence length="136" mass="15016">MSTSLSSSLYTFSGHCLVLLPSTTAGIYIQTFLNFKLQDLRHTKKGSEWKTMTLAERKTSRRRCSAIPLSGQSDCSTNDNYGVVWIWTSCSSGASNASSGVCLIRPRVFNYKCHRYTITPRGAISGEKFSPCLSSI</sequence>
<accession>A0A6A4I5Q1</accession>
<evidence type="ECO:0000313" key="2">
    <source>
        <dbReference type="Proteomes" id="UP000799118"/>
    </source>
</evidence>
<dbReference type="EMBL" id="ML769416">
    <property type="protein sequence ID" value="KAE9404427.1"/>
    <property type="molecule type" value="Genomic_DNA"/>
</dbReference>
<evidence type="ECO:0000313" key="1">
    <source>
        <dbReference type="EMBL" id="KAE9404427.1"/>
    </source>
</evidence>
<reference evidence="1" key="1">
    <citation type="journal article" date="2019" name="Environ. Microbiol.">
        <title>Fungal ecological strategies reflected in gene transcription - a case study of two litter decomposers.</title>
        <authorList>
            <person name="Barbi F."/>
            <person name="Kohler A."/>
            <person name="Barry K."/>
            <person name="Baskaran P."/>
            <person name="Daum C."/>
            <person name="Fauchery L."/>
            <person name="Ihrmark K."/>
            <person name="Kuo A."/>
            <person name="LaButti K."/>
            <person name="Lipzen A."/>
            <person name="Morin E."/>
            <person name="Grigoriev I.V."/>
            <person name="Henrissat B."/>
            <person name="Lindahl B."/>
            <person name="Martin F."/>
        </authorList>
    </citation>
    <scope>NUCLEOTIDE SEQUENCE</scope>
    <source>
        <strain evidence="1">JB14</strain>
    </source>
</reference>
<protein>
    <submittedName>
        <fullName evidence="1">Uncharacterized protein</fullName>
    </submittedName>
</protein>